<dbReference type="EMBL" id="BMOR01000025">
    <property type="protein sequence ID" value="GGN45041.1"/>
    <property type="molecule type" value="Genomic_DNA"/>
</dbReference>
<evidence type="ECO:0008006" key="6">
    <source>
        <dbReference type="Google" id="ProtNLM"/>
    </source>
</evidence>
<dbReference type="InterPro" id="IPR010126">
    <property type="entry name" value="Esterase_phb"/>
</dbReference>
<dbReference type="Pfam" id="PF10503">
    <property type="entry name" value="Esterase_PHB"/>
    <property type="match status" value="1"/>
</dbReference>
<evidence type="ECO:0000256" key="2">
    <source>
        <dbReference type="ARBA" id="ARBA00022801"/>
    </source>
</evidence>
<reference evidence="5" key="1">
    <citation type="journal article" date="2019" name="Int. J. Syst. Evol. Microbiol.">
        <title>The Global Catalogue of Microorganisms (GCM) 10K type strain sequencing project: providing services to taxonomists for standard genome sequencing and annotation.</title>
        <authorList>
            <consortium name="The Broad Institute Genomics Platform"/>
            <consortium name="The Broad Institute Genome Sequencing Center for Infectious Disease"/>
            <person name="Wu L."/>
            <person name="Ma J."/>
        </authorList>
    </citation>
    <scope>NUCLEOTIDE SEQUENCE [LARGE SCALE GENOMIC DNA]</scope>
    <source>
        <strain evidence="5">JCM 16918</strain>
    </source>
</reference>
<dbReference type="InterPro" id="IPR029058">
    <property type="entry name" value="AB_hydrolase_fold"/>
</dbReference>
<protein>
    <recommendedName>
        <fullName evidence="6">Esterase, PHB depolymerase family</fullName>
    </recommendedName>
</protein>
<accession>A0ABQ2JG21</accession>
<dbReference type="PROSITE" id="PS51257">
    <property type="entry name" value="PROKAR_LIPOPROTEIN"/>
    <property type="match status" value="1"/>
</dbReference>
<comment type="caution">
    <text evidence="4">The sequence shown here is derived from an EMBL/GenBank/DDBJ whole genome shotgun (WGS) entry which is preliminary data.</text>
</comment>
<evidence type="ECO:0000256" key="3">
    <source>
        <dbReference type="SAM" id="SignalP"/>
    </source>
</evidence>
<dbReference type="PANTHER" id="PTHR43037:SF1">
    <property type="entry name" value="BLL1128 PROTEIN"/>
    <property type="match status" value="1"/>
</dbReference>
<dbReference type="SUPFAM" id="SSF53474">
    <property type="entry name" value="alpha/beta-Hydrolases"/>
    <property type="match status" value="2"/>
</dbReference>
<evidence type="ECO:0000256" key="1">
    <source>
        <dbReference type="ARBA" id="ARBA00022729"/>
    </source>
</evidence>
<evidence type="ECO:0000313" key="5">
    <source>
        <dbReference type="Proteomes" id="UP000645517"/>
    </source>
</evidence>
<evidence type="ECO:0000313" key="4">
    <source>
        <dbReference type="EMBL" id="GGN45041.1"/>
    </source>
</evidence>
<proteinExistence type="predicted"/>
<dbReference type="Proteomes" id="UP000645517">
    <property type="component" value="Unassembled WGS sequence"/>
</dbReference>
<feature type="signal peptide" evidence="3">
    <location>
        <begin position="1"/>
        <end position="30"/>
    </location>
</feature>
<sequence length="356" mass="37035">MRPARTPARPHPASLLIGLLLPALLPGLLAACAPPATPTLATTQTITQSPAGPALHAQATGSWVSGTYSSVYGARFYRLWVPAGYAGTPRPLMVMLHGCLQDGADFAAGTRMNTLADTRGFLVLYPEQGTLYNSADCWNWYLPGNQYRGAGEPAVIAGMIGWVESTYAVDSARVAVAGLSAGAAMANIMGCTYPDLIRGVASVAGVMYQGATTAAGGLNAMSYGSIYDPNGRGATCATEMGNRRRAMPTLVFQGSADPTVNPVNATQTLTQWAQANDLADGTDNGDPDDTPDATLSGTACCAYTRFDYRTAGGTTRLQRYSVTGMGHAWPGGSSAGTYTDPCAPDASTLILNFFGF</sequence>
<name>A0ABQ2JG21_9DEIO</name>
<dbReference type="PANTHER" id="PTHR43037">
    <property type="entry name" value="UNNAMED PRODUCT-RELATED"/>
    <property type="match status" value="1"/>
</dbReference>
<keyword evidence="2" id="KW-0378">Hydrolase</keyword>
<dbReference type="NCBIfam" id="TIGR01840">
    <property type="entry name" value="esterase_phb"/>
    <property type="match status" value="1"/>
</dbReference>
<gene>
    <name evidence="4" type="ORF">GCM10010842_34180</name>
</gene>
<dbReference type="RefSeq" id="WP_189058867.1">
    <property type="nucleotide sequence ID" value="NZ_BMOR01000025.1"/>
</dbReference>
<keyword evidence="5" id="KW-1185">Reference proteome</keyword>
<keyword evidence="1 3" id="KW-0732">Signal</keyword>
<dbReference type="Gene3D" id="3.40.50.1820">
    <property type="entry name" value="alpha/beta hydrolase"/>
    <property type="match status" value="1"/>
</dbReference>
<feature type="chain" id="PRO_5045083443" description="Esterase, PHB depolymerase family" evidence="3">
    <location>
        <begin position="31"/>
        <end position="356"/>
    </location>
</feature>
<organism evidence="4 5">
    <name type="scientific">Deinococcus daejeonensis</name>
    <dbReference type="NCBI Taxonomy" id="1007098"/>
    <lineage>
        <taxon>Bacteria</taxon>
        <taxon>Thermotogati</taxon>
        <taxon>Deinococcota</taxon>
        <taxon>Deinococci</taxon>
        <taxon>Deinococcales</taxon>
        <taxon>Deinococcaceae</taxon>
        <taxon>Deinococcus</taxon>
    </lineage>
</organism>
<dbReference type="InterPro" id="IPR050955">
    <property type="entry name" value="Plant_Biomass_Hydrol_Est"/>
</dbReference>